<keyword evidence="5" id="KW-1185">Reference proteome</keyword>
<dbReference type="Proteomes" id="UP000295132">
    <property type="component" value="Unassembled WGS sequence"/>
</dbReference>
<feature type="transmembrane region" description="Helical" evidence="1">
    <location>
        <begin position="9"/>
        <end position="29"/>
    </location>
</feature>
<evidence type="ECO:0000313" key="4">
    <source>
        <dbReference type="Proteomes" id="UP000295132"/>
    </source>
</evidence>
<keyword evidence="1" id="KW-0812">Transmembrane</keyword>
<reference evidence="2" key="2">
    <citation type="submission" date="2023-08" db="EMBL/GenBank/DDBJ databases">
        <title>Nitrogen cycling bacteria in agricultural field soils.</title>
        <authorList>
            <person name="Jang J."/>
        </authorList>
    </citation>
    <scope>NUCLEOTIDE SEQUENCE</scope>
    <source>
        <strain evidence="2">PS3-36</strain>
    </source>
</reference>
<comment type="caution">
    <text evidence="3">The sequence shown here is derived from an EMBL/GenBank/DDBJ whole genome shotgun (WGS) entry which is preliminary data.</text>
</comment>
<organism evidence="3 4">
    <name type="scientific">Bacillus salipaludis</name>
    <dbReference type="NCBI Taxonomy" id="2547811"/>
    <lineage>
        <taxon>Bacteria</taxon>
        <taxon>Bacillati</taxon>
        <taxon>Bacillota</taxon>
        <taxon>Bacilli</taxon>
        <taxon>Bacillales</taxon>
        <taxon>Bacillaceae</taxon>
        <taxon>Bacillus</taxon>
    </lineage>
</organism>
<proteinExistence type="predicted"/>
<dbReference type="EMBL" id="JAVGVR010000001">
    <property type="protein sequence ID" value="MDQ6597909.1"/>
    <property type="molecule type" value="Genomic_DNA"/>
</dbReference>
<evidence type="ECO:0000313" key="3">
    <source>
        <dbReference type="EMBL" id="TDK54715.1"/>
    </source>
</evidence>
<reference evidence="3 4" key="1">
    <citation type="submission" date="2019-03" db="EMBL/GenBank/DDBJ databases">
        <title>Bacillus niacini sp. nov. a Nicotinate-Metabolizing Mesophile Isolated from Soil.</title>
        <authorList>
            <person name="Zhang G."/>
        </authorList>
    </citation>
    <scope>NUCLEOTIDE SEQUENCE [LARGE SCALE GENOMIC DNA]</scope>
    <source>
        <strain evidence="3 4">WN066</strain>
    </source>
</reference>
<sequence>MSKANKKGWYFLVAVVVAVIIFIGFSNYINRSTLDESLRQAMKDKGTKMISYSLYSKTGSLIGADLIYLVKGTNGKQYHIEVDHNHLVVSAIQIN</sequence>
<accession>A0A4R5VJQ1</accession>
<keyword evidence="1" id="KW-0472">Membrane</keyword>
<dbReference type="EMBL" id="SMYO01000041">
    <property type="protein sequence ID" value="TDK54715.1"/>
    <property type="molecule type" value="Genomic_DNA"/>
</dbReference>
<evidence type="ECO:0008006" key="6">
    <source>
        <dbReference type="Google" id="ProtNLM"/>
    </source>
</evidence>
<dbReference type="AlphaFoldDB" id="A0A4R5VJQ1"/>
<evidence type="ECO:0000313" key="5">
    <source>
        <dbReference type="Proteomes" id="UP001178888"/>
    </source>
</evidence>
<dbReference type="Proteomes" id="UP001178888">
    <property type="component" value="Unassembled WGS sequence"/>
</dbReference>
<evidence type="ECO:0000313" key="2">
    <source>
        <dbReference type="EMBL" id="MDQ6597909.1"/>
    </source>
</evidence>
<protein>
    <recommendedName>
        <fullName evidence="6">DUF3139 domain-containing protein</fullName>
    </recommendedName>
</protein>
<keyword evidence="1" id="KW-1133">Transmembrane helix</keyword>
<name>A0A4R5VJQ1_9BACI</name>
<dbReference type="RefSeq" id="WP_133340353.1">
    <property type="nucleotide sequence ID" value="NZ_JAVGVR010000001.1"/>
</dbReference>
<evidence type="ECO:0000256" key="1">
    <source>
        <dbReference type="SAM" id="Phobius"/>
    </source>
</evidence>
<gene>
    <name evidence="3" type="ORF">E2K98_29055</name>
    <name evidence="2" type="ORF">RCG21_16340</name>
</gene>